<comment type="caution">
    <text evidence="2">The sequence shown here is derived from an EMBL/GenBank/DDBJ whole genome shotgun (WGS) entry which is preliminary data.</text>
</comment>
<evidence type="ECO:0000313" key="3">
    <source>
        <dbReference type="Proteomes" id="UP000249390"/>
    </source>
</evidence>
<sequence length="130" mass="14511">MQLLVFGLVNVKKTVSTSSSGVESESAGVGTGSGEVATLDGKKGSKATGLCKNKAEHNLLNTVLREKHEKSILMQTKIIIQEKMVNLSCKLKSDFIKWMHFKHYNNVRMGMDYQHMIVRLLRTNDVDLSD</sequence>
<keyword evidence="3" id="KW-1185">Reference proteome</keyword>
<evidence type="ECO:0000256" key="1">
    <source>
        <dbReference type="SAM" id="MobiDB-lite"/>
    </source>
</evidence>
<proteinExistence type="predicted"/>
<name>A0A328DUT1_9ASTE</name>
<organism evidence="2 3">
    <name type="scientific">Cuscuta australis</name>
    <dbReference type="NCBI Taxonomy" id="267555"/>
    <lineage>
        <taxon>Eukaryota</taxon>
        <taxon>Viridiplantae</taxon>
        <taxon>Streptophyta</taxon>
        <taxon>Embryophyta</taxon>
        <taxon>Tracheophyta</taxon>
        <taxon>Spermatophyta</taxon>
        <taxon>Magnoliopsida</taxon>
        <taxon>eudicotyledons</taxon>
        <taxon>Gunneridae</taxon>
        <taxon>Pentapetalae</taxon>
        <taxon>asterids</taxon>
        <taxon>lamiids</taxon>
        <taxon>Solanales</taxon>
        <taxon>Convolvulaceae</taxon>
        <taxon>Cuscuteae</taxon>
        <taxon>Cuscuta</taxon>
        <taxon>Cuscuta subgen. Grammica</taxon>
        <taxon>Cuscuta sect. Cleistogrammica</taxon>
    </lineage>
</organism>
<evidence type="ECO:0000313" key="2">
    <source>
        <dbReference type="EMBL" id="RAL47813.1"/>
    </source>
</evidence>
<gene>
    <name evidence="2" type="ORF">DM860_011398</name>
</gene>
<protein>
    <submittedName>
        <fullName evidence="2">Uncharacterized protein</fullName>
    </submittedName>
</protein>
<feature type="region of interest" description="Disordered" evidence="1">
    <location>
        <begin position="20"/>
        <end position="40"/>
    </location>
</feature>
<accession>A0A328DUT1</accession>
<dbReference type="Proteomes" id="UP000249390">
    <property type="component" value="Unassembled WGS sequence"/>
</dbReference>
<dbReference type="EMBL" id="NQVE01000110">
    <property type="protein sequence ID" value="RAL47813.1"/>
    <property type="molecule type" value="Genomic_DNA"/>
</dbReference>
<dbReference type="AlphaFoldDB" id="A0A328DUT1"/>
<reference evidence="2 3" key="1">
    <citation type="submission" date="2018-06" db="EMBL/GenBank/DDBJ databases">
        <title>The Genome of Cuscuta australis (Dodder) Provides Insight into the Evolution of Plant Parasitism.</title>
        <authorList>
            <person name="Liu H."/>
        </authorList>
    </citation>
    <scope>NUCLEOTIDE SEQUENCE [LARGE SCALE GENOMIC DNA]</scope>
    <source>
        <strain evidence="3">cv. Yunnan</strain>
        <tissue evidence="2">Vines</tissue>
    </source>
</reference>
<feature type="compositionally biased region" description="Low complexity" evidence="1">
    <location>
        <begin position="20"/>
        <end position="38"/>
    </location>
</feature>